<feature type="compositionally biased region" description="Basic and acidic residues" evidence="1">
    <location>
        <begin position="30"/>
        <end position="39"/>
    </location>
</feature>
<reference evidence="2 3" key="1">
    <citation type="journal article" date="2023" name="G3 (Bethesda)">
        <title>A chromosome-length genome assembly and annotation of blackberry (Rubus argutus, cv. 'Hillquist').</title>
        <authorList>
            <person name="Bruna T."/>
            <person name="Aryal R."/>
            <person name="Dudchenko O."/>
            <person name="Sargent D.J."/>
            <person name="Mead D."/>
            <person name="Buti M."/>
            <person name="Cavallini A."/>
            <person name="Hytonen T."/>
            <person name="Andres J."/>
            <person name="Pham M."/>
            <person name="Weisz D."/>
            <person name="Mascagni F."/>
            <person name="Usai G."/>
            <person name="Natali L."/>
            <person name="Bassil N."/>
            <person name="Fernandez G.E."/>
            <person name="Lomsadze A."/>
            <person name="Armour M."/>
            <person name="Olukolu B."/>
            <person name="Poorten T."/>
            <person name="Britton C."/>
            <person name="Davik J."/>
            <person name="Ashrafi H."/>
            <person name="Aiden E.L."/>
            <person name="Borodovsky M."/>
            <person name="Worthington M."/>
        </authorList>
    </citation>
    <scope>NUCLEOTIDE SEQUENCE [LARGE SCALE GENOMIC DNA]</scope>
    <source>
        <strain evidence="2">PI 553951</strain>
    </source>
</reference>
<dbReference type="Proteomes" id="UP001457282">
    <property type="component" value="Unassembled WGS sequence"/>
</dbReference>
<proteinExistence type="predicted"/>
<organism evidence="2 3">
    <name type="scientific">Rubus argutus</name>
    <name type="common">Southern blackberry</name>
    <dbReference type="NCBI Taxonomy" id="59490"/>
    <lineage>
        <taxon>Eukaryota</taxon>
        <taxon>Viridiplantae</taxon>
        <taxon>Streptophyta</taxon>
        <taxon>Embryophyta</taxon>
        <taxon>Tracheophyta</taxon>
        <taxon>Spermatophyta</taxon>
        <taxon>Magnoliopsida</taxon>
        <taxon>eudicotyledons</taxon>
        <taxon>Gunneridae</taxon>
        <taxon>Pentapetalae</taxon>
        <taxon>rosids</taxon>
        <taxon>fabids</taxon>
        <taxon>Rosales</taxon>
        <taxon>Rosaceae</taxon>
        <taxon>Rosoideae</taxon>
        <taxon>Rosoideae incertae sedis</taxon>
        <taxon>Rubus</taxon>
    </lineage>
</organism>
<feature type="region of interest" description="Disordered" evidence="1">
    <location>
        <begin position="1"/>
        <end position="43"/>
    </location>
</feature>
<dbReference type="InterPro" id="IPR052035">
    <property type="entry name" value="ZnF_BED_domain_contain"/>
</dbReference>
<protein>
    <submittedName>
        <fullName evidence="2">Uncharacterized protein</fullName>
    </submittedName>
</protein>
<evidence type="ECO:0000256" key="1">
    <source>
        <dbReference type="SAM" id="MobiDB-lite"/>
    </source>
</evidence>
<dbReference type="EMBL" id="JBEDUW010000003">
    <property type="protein sequence ID" value="KAK9939197.1"/>
    <property type="molecule type" value="Genomic_DNA"/>
</dbReference>
<keyword evidence="3" id="KW-1185">Reference proteome</keyword>
<dbReference type="PANTHER" id="PTHR46481">
    <property type="entry name" value="ZINC FINGER BED DOMAIN-CONTAINING PROTEIN 4"/>
    <property type="match status" value="1"/>
</dbReference>
<evidence type="ECO:0000313" key="3">
    <source>
        <dbReference type="Proteomes" id="UP001457282"/>
    </source>
</evidence>
<sequence length="140" mass="15525">MQTGGSVRPASMASENNQTSNNPDTPNEVETVKTTEASKGRKQKKIGQCSLNAVKSGNGSIIIGTYQFDENRSRKELAKMIIIHEYPLAIVDHRGFRSFMFSVNPFFTVVSREQSIVTFLRCSTTKSSSKVYICPMSTYG</sequence>
<accession>A0AAW1XUQ0</accession>
<evidence type="ECO:0000313" key="2">
    <source>
        <dbReference type="EMBL" id="KAK9939197.1"/>
    </source>
</evidence>
<name>A0AAW1XUQ0_RUBAR</name>
<gene>
    <name evidence="2" type="ORF">M0R45_015903</name>
</gene>
<dbReference type="AlphaFoldDB" id="A0AAW1XUQ0"/>
<comment type="caution">
    <text evidence="2">The sequence shown here is derived from an EMBL/GenBank/DDBJ whole genome shotgun (WGS) entry which is preliminary data.</text>
</comment>
<dbReference type="PANTHER" id="PTHR46481:SF11">
    <property type="entry name" value="ZINC FINGER BED DOMAIN-CONTAINING PROTEIN RICESLEEPER 2-LIKE"/>
    <property type="match status" value="1"/>
</dbReference>
<feature type="compositionally biased region" description="Polar residues" evidence="1">
    <location>
        <begin position="13"/>
        <end position="25"/>
    </location>
</feature>